<evidence type="ECO:0000259" key="3">
    <source>
        <dbReference type="PROSITE" id="PS51186"/>
    </source>
</evidence>
<dbReference type="EMBL" id="JALLAZ020001563">
    <property type="protein sequence ID" value="KAL3772917.1"/>
    <property type="molecule type" value="Genomic_DNA"/>
</dbReference>
<evidence type="ECO:0000256" key="2">
    <source>
        <dbReference type="ARBA" id="ARBA00023315"/>
    </source>
</evidence>
<dbReference type="Proteomes" id="UP001530315">
    <property type="component" value="Unassembled WGS sequence"/>
</dbReference>
<dbReference type="CDD" id="cd04301">
    <property type="entry name" value="NAT_SF"/>
    <property type="match status" value="1"/>
</dbReference>
<dbReference type="SUPFAM" id="SSF55729">
    <property type="entry name" value="Acyl-CoA N-acyltransferases (Nat)"/>
    <property type="match status" value="1"/>
</dbReference>
<dbReference type="AlphaFoldDB" id="A0ABD3NA96"/>
<dbReference type="PANTHER" id="PTHR42919">
    <property type="entry name" value="N-ALPHA-ACETYLTRANSFERASE"/>
    <property type="match status" value="1"/>
</dbReference>
<organism evidence="4 5">
    <name type="scientific">Stephanodiscus triporus</name>
    <dbReference type="NCBI Taxonomy" id="2934178"/>
    <lineage>
        <taxon>Eukaryota</taxon>
        <taxon>Sar</taxon>
        <taxon>Stramenopiles</taxon>
        <taxon>Ochrophyta</taxon>
        <taxon>Bacillariophyta</taxon>
        <taxon>Coscinodiscophyceae</taxon>
        <taxon>Thalassiosirophycidae</taxon>
        <taxon>Stephanodiscales</taxon>
        <taxon>Stephanodiscaceae</taxon>
        <taxon>Stephanodiscus</taxon>
    </lineage>
</organism>
<protein>
    <recommendedName>
        <fullName evidence="3">N-acetyltransferase domain-containing protein</fullName>
    </recommendedName>
</protein>
<dbReference type="InterPro" id="IPR000182">
    <property type="entry name" value="GNAT_dom"/>
</dbReference>
<evidence type="ECO:0000313" key="4">
    <source>
        <dbReference type="EMBL" id="KAL3772917.1"/>
    </source>
</evidence>
<dbReference type="GO" id="GO:0016746">
    <property type="term" value="F:acyltransferase activity"/>
    <property type="evidence" value="ECO:0007669"/>
    <property type="project" value="UniProtKB-KW"/>
</dbReference>
<dbReference type="PANTHER" id="PTHR42919:SF8">
    <property type="entry name" value="N-ALPHA-ACETYLTRANSFERASE 50"/>
    <property type="match status" value="1"/>
</dbReference>
<gene>
    <name evidence="4" type="ORF">ACHAW5_005901</name>
</gene>
<accession>A0ABD3NA96</accession>
<comment type="caution">
    <text evidence="4">The sequence shown here is derived from an EMBL/GenBank/DDBJ whole genome shotgun (WGS) entry which is preliminary data.</text>
</comment>
<keyword evidence="5" id="KW-1185">Reference proteome</keyword>
<keyword evidence="2" id="KW-0012">Acyltransferase</keyword>
<proteinExistence type="predicted"/>
<feature type="domain" description="N-acetyltransferase" evidence="3">
    <location>
        <begin position="1"/>
        <end position="141"/>
    </location>
</feature>
<dbReference type="InterPro" id="IPR051556">
    <property type="entry name" value="N-term/lysine_N-AcTrnsfr"/>
</dbReference>
<dbReference type="PROSITE" id="PS51186">
    <property type="entry name" value="GNAT"/>
    <property type="match status" value="1"/>
</dbReference>
<evidence type="ECO:0000256" key="1">
    <source>
        <dbReference type="ARBA" id="ARBA00022679"/>
    </source>
</evidence>
<dbReference type="Pfam" id="PF00583">
    <property type="entry name" value="Acetyltransf_1"/>
    <property type="match status" value="1"/>
</dbReference>
<keyword evidence="1" id="KW-0808">Transferase</keyword>
<evidence type="ECO:0000313" key="5">
    <source>
        <dbReference type="Proteomes" id="UP001530315"/>
    </source>
</evidence>
<dbReference type="InterPro" id="IPR016181">
    <property type="entry name" value="Acyl_CoA_acyltransferase"/>
</dbReference>
<name>A0ABD3NA96_9STRA</name>
<dbReference type="Gene3D" id="3.40.630.30">
    <property type="match status" value="1"/>
</dbReference>
<reference evidence="4 5" key="1">
    <citation type="submission" date="2024-10" db="EMBL/GenBank/DDBJ databases">
        <title>Updated reference genomes for cyclostephanoid diatoms.</title>
        <authorList>
            <person name="Roberts W.R."/>
            <person name="Alverson A.J."/>
        </authorList>
    </citation>
    <scope>NUCLEOTIDE SEQUENCE [LARGE SCALE GENOMIC DNA]</scope>
    <source>
        <strain evidence="4 5">AJA276-08</strain>
    </source>
</reference>
<sequence length="162" mass="18340">MERYQIDSDAEGSVAALAADTKSAEIVGCCEVIEERLDVSQRPYATRSERQRSRTARRRPVIENLCVKRGYRRRGVGAALVRACEGAVRRWDGQDEIFSQVDCDNVDAYNLFRKCGYACLFADSTCTKVVLDDVLFAKEVPVTKQMMRKMLNDEVSLTSRQD</sequence>